<accession>A0ABS1CXH2</accession>
<protein>
    <submittedName>
        <fullName evidence="2">Uncharacterized protein</fullName>
    </submittedName>
</protein>
<reference evidence="2 3" key="1">
    <citation type="journal article" date="2020" name="Microorganisms">
        <title>Osmotic Adaptation and Compatible Solute Biosynthesis of Phototrophic Bacteria as Revealed from Genome Analyses.</title>
        <authorList>
            <person name="Imhoff J.F."/>
            <person name="Rahn T."/>
            <person name="Kunzel S."/>
            <person name="Keller A."/>
            <person name="Neulinger S.C."/>
        </authorList>
    </citation>
    <scope>NUCLEOTIDE SEQUENCE [LARGE SCALE GENOMIC DNA]</scope>
    <source>
        <strain evidence="2 3">DSM 15382</strain>
    </source>
</reference>
<gene>
    <name evidence="2" type="ORF">CKO45_12780</name>
</gene>
<name>A0ABS1CXH2_9PROT</name>
<evidence type="ECO:0000313" key="3">
    <source>
        <dbReference type="Proteomes" id="UP000697995"/>
    </source>
</evidence>
<dbReference type="Proteomes" id="UP000697995">
    <property type="component" value="Unassembled WGS sequence"/>
</dbReference>
<proteinExistence type="predicted"/>
<keyword evidence="3" id="KW-1185">Reference proteome</keyword>
<feature type="compositionally biased region" description="Low complexity" evidence="1">
    <location>
        <begin position="53"/>
        <end position="71"/>
    </location>
</feature>
<organism evidence="2 3">
    <name type="scientific">Paracraurococcus ruber</name>
    <dbReference type="NCBI Taxonomy" id="77675"/>
    <lineage>
        <taxon>Bacteria</taxon>
        <taxon>Pseudomonadati</taxon>
        <taxon>Pseudomonadota</taxon>
        <taxon>Alphaproteobacteria</taxon>
        <taxon>Acetobacterales</taxon>
        <taxon>Roseomonadaceae</taxon>
        <taxon>Paracraurococcus</taxon>
    </lineage>
</organism>
<sequence length="105" mass="11540">MRWSTTICVPSIFRSKGWPTFWIGEKSTVFISLASCIISGACGRVASRKRCQSGSASRRFSPSSRASMSSKPRMKSTRLIWPNSTVNMPMSGVRVREEAGPPISP</sequence>
<feature type="region of interest" description="Disordered" evidence="1">
    <location>
        <begin position="52"/>
        <end position="75"/>
    </location>
</feature>
<evidence type="ECO:0000313" key="2">
    <source>
        <dbReference type="EMBL" id="MBK1659109.1"/>
    </source>
</evidence>
<comment type="caution">
    <text evidence="2">The sequence shown here is derived from an EMBL/GenBank/DDBJ whole genome shotgun (WGS) entry which is preliminary data.</text>
</comment>
<dbReference type="EMBL" id="NRSG01000083">
    <property type="protein sequence ID" value="MBK1659109.1"/>
    <property type="molecule type" value="Genomic_DNA"/>
</dbReference>
<evidence type="ECO:0000256" key="1">
    <source>
        <dbReference type="SAM" id="MobiDB-lite"/>
    </source>
</evidence>